<evidence type="ECO:0000313" key="2">
    <source>
        <dbReference type="EMBL" id="MFD0991799.1"/>
    </source>
</evidence>
<proteinExistence type="predicted"/>
<name>A0ABW3JPC3_9FLAO</name>
<gene>
    <name evidence="2" type="ORF">ACFQ1U_01160</name>
</gene>
<dbReference type="Proteomes" id="UP001597062">
    <property type="component" value="Unassembled WGS sequence"/>
</dbReference>
<organism evidence="2 3">
    <name type="scientific">Tenacibaculum geojense</name>
    <dbReference type="NCBI Taxonomy" id="915352"/>
    <lineage>
        <taxon>Bacteria</taxon>
        <taxon>Pseudomonadati</taxon>
        <taxon>Bacteroidota</taxon>
        <taxon>Flavobacteriia</taxon>
        <taxon>Flavobacteriales</taxon>
        <taxon>Flavobacteriaceae</taxon>
        <taxon>Tenacibaculum</taxon>
    </lineage>
</organism>
<dbReference type="Pfam" id="PF00300">
    <property type="entry name" value="His_Phos_1"/>
    <property type="match status" value="1"/>
</dbReference>
<comment type="caution">
    <text evidence="2">The sequence shown here is derived from an EMBL/GenBank/DDBJ whole genome shotgun (WGS) entry which is preliminary data.</text>
</comment>
<dbReference type="EMBL" id="JBHTJR010000014">
    <property type="protein sequence ID" value="MFD0991799.1"/>
    <property type="molecule type" value="Genomic_DNA"/>
</dbReference>
<feature type="chain" id="PRO_5046990727" evidence="1">
    <location>
        <begin position="20"/>
        <end position="166"/>
    </location>
</feature>
<reference evidence="3" key="1">
    <citation type="journal article" date="2019" name="Int. J. Syst. Evol. Microbiol.">
        <title>The Global Catalogue of Microorganisms (GCM) 10K type strain sequencing project: providing services to taxonomists for standard genome sequencing and annotation.</title>
        <authorList>
            <consortium name="The Broad Institute Genomics Platform"/>
            <consortium name="The Broad Institute Genome Sequencing Center for Infectious Disease"/>
            <person name="Wu L."/>
            <person name="Ma J."/>
        </authorList>
    </citation>
    <scope>NUCLEOTIDE SEQUENCE [LARGE SCALE GENOMIC DNA]</scope>
    <source>
        <strain evidence="3">CCUG 60527</strain>
    </source>
</reference>
<dbReference type="Gene3D" id="3.40.50.1240">
    <property type="entry name" value="Phosphoglycerate mutase-like"/>
    <property type="match status" value="1"/>
</dbReference>
<protein>
    <submittedName>
        <fullName evidence="2">SixA phosphatase family protein</fullName>
    </submittedName>
</protein>
<dbReference type="InterPro" id="IPR013078">
    <property type="entry name" value="His_Pase_superF_clade-1"/>
</dbReference>
<evidence type="ECO:0000256" key="1">
    <source>
        <dbReference type="SAM" id="SignalP"/>
    </source>
</evidence>
<feature type="signal peptide" evidence="1">
    <location>
        <begin position="1"/>
        <end position="19"/>
    </location>
</feature>
<dbReference type="SUPFAM" id="SSF53254">
    <property type="entry name" value="Phosphoglycerate mutase-like"/>
    <property type="match status" value="1"/>
</dbReference>
<dbReference type="CDD" id="cd07067">
    <property type="entry name" value="HP_PGM_like"/>
    <property type="match status" value="1"/>
</dbReference>
<accession>A0ABW3JPC3</accession>
<dbReference type="InterPro" id="IPR029033">
    <property type="entry name" value="His_PPase_superfam"/>
</dbReference>
<keyword evidence="3" id="KW-1185">Reference proteome</keyword>
<keyword evidence="1" id="KW-0732">Signal</keyword>
<sequence>MKNFYTLLLVAFCSLASFAQEENVTTYYLIRHAEKSLFDAGDNDPVLSLDGINRAKKWVSIFENTKFDAIYSTDYKRTKLTAKPIATANKIPTYKFDQTKMYDDAFKFMTKGKTVLVVGHSNTTPQLANMILGAEKYQEIDDTKYGNLYIITVIGDKASGVLLNLE</sequence>
<evidence type="ECO:0000313" key="3">
    <source>
        <dbReference type="Proteomes" id="UP001597062"/>
    </source>
</evidence>
<dbReference type="RefSeq" id="WP_386104440.1">
    <property type="nucleotide sequence ID" value="NZ_JBHTJR010000014.1"/>
</dbReference>